<reference evidence="1 2" key="1">
    <citation type="submission" date="2020-01" db="EMBL/GenBank/DDBJ databases">
        <title>Rhizobium genotypes associated with high levels of biological nitrogen fixation by grain legumes in a temperate-maritime cropping system.</title>
        <authorList>
            <person name="Maluk M."/>
            <person name="Francesc Ferrando Molina F."/>
            <person name="Lopez Del Egido L."/>
            <person name="Lafos M."/>
            <person name="Langarica-Fuentes A."/>
            <person name="Gebre Yohannes G."/>
            <person name="Young M.W."/>
            <person name="Martin P."/>
            <person name="Gantlett R."/>
            <person name="Kenicer G."/>
            <person name="Hawes C."/>
            <person name="Begg G.S."/>
            <person name="Quilliam R.S."/>
            <person name="Squire G.R."/>
            <person name="Poole P.S."/>
            <person name="Young P.W."/>
            <person name="Iannetta P.M."/>
            <person name="James E.K."/>
        </authorList>
    </citation>
    <scope>NUCLEOTIDE SEQUENCE [LARGE SCALE GENOMIC DNA]</scope>
    <source>
        <strain evidence="1 2">JHI944</strain>
    </source>
</reference>
<dbReference type="RefSeq" id="WP_164001249.1">
    <property type="nucleotide sequence ID" value="NZ_WXXP01000510.1"/>
</dbReference>
<gene>
    <name evidence="1" type="ORF">GUK36_39960</name>
</gene>
<dbReference type="EMBL" id="WXXP01000510">
    <property type="protein sequence ID" value="NEK55408.1"/>
    <property type="molecule type" value="Genomic_DNA"/>
</dbReference>
<accession>A0A6P0DQP3</accession>
<protein>
    <submittedName>
        <fullName evidence="1">Uncharacterized protein</fullName>
    </submittedName>
</protein>
<evidence type="ECO:0000313" key="1">
    <source>
        <dbReference type="EMBL" id="NEK55408.1"/>
    </source>
</evidence>
<organism evidence="1 2">
    <name type="scientific">Rhizobium leguminosarum</name>
    <dbReference type="NCBI Taxonomy" id="384"/>
    <lineage>
        <taxon>Bacteria</taxon>
        <taxon>Pseudomonadati</taxon>
        <taxon>Pseudomonadota</taxon>
        <taxon>Alphaproteobacteria</taxon>
        <taxon>Hyphomicrobiales</taxon>
        <taxon>Rhizobiaceae</taxon>
        <taxon>Rhizobium/Agrobacterium group</taxon>
        <taxon>Rhizobium</taxon>
    </lineage>
</organism>
<evidence type="ECO:0000313" key="2">
    <source>
        <dbReference type="Proteomes" id="UP000471409"/>
    </source>
</evidence>
<dbReference type="AlphaFoldDB" id="A0A6P0DQP3"/>
<sequence length="120" mass="13307">MHTMTGIPDAMLEQVLRDIPLDGSRLVSKKQNPVDKTWTIVIDRGSDLATYDSTQMRDESEDVPEPEAAGIDIRDSQDSDVAAEFSELSETDALILSEADLIALWRRSAFPIPDKTAIVF</sequence>
<feature type="non-terminal residue" evidence="1">
    <location>
        <position position="120"/>
    </location>
</feature>
<comment type="caution">
    <text evidence="1">The sequence shown here is derived from an EMBL/GenBank/DDBJ whole genome shotgun (WGS) entry which is preliminary data.</text>
</comment>
<name>A0A6P0DQP3_RHILE</name>
<proteinExistence type="predicted"/>
<dbReference type="Proteomes" id="UP000471409">
    <property type="component" value="Unassembled WGS sequence"/>
</dbReference>